<dbReference type="InterPro" id="IPR033941">
    <property type="entry name" value="IPMI_cat"/>
</dbReference>
<dbReference type="InterPro" id="IPR036008">
    <property type="entry name" value="Aconitase_4Fe-4S_dom"/>
</dbReference>
<dbReference type="NCBIfam" id="NF004016">
    <property type="entry name" value="PRK05478.1"/>
    <property type="match status" value="1"/>
</dbReference>
<keyword evidence="11 12" id="KW-0100">Branched-chain amino acid biosynthesis</keyword>
<gene>
    <name evidence="12 14" type="primary">leuC</name>
    <name evidence="14" type="ORF">H6G74_16350</name>
</gene>
<evidence type="ECO:0000256" key="10">
    <source>
        <dbReference type="ARBA" id="ARBA00023239"/>
    </source>
</evidence>
<organism evidence="14 15">
    <name type="scientific">Nostoc spongiaeforme FACHB-130</name>
    <dbReference type="NCBI Taxonomy" id="1357510"/>
    <lineage>
        <taxon>Bacteria</taxon>
        <taxon>Bacillati</taxon>
        <taxon>Cyanobacteriota</taxon>
        <taxon>Cyanophyceae</taxon>
        <taxon>Nostocales</taxon>
        <taxon>Nostocaceae</taxon>
        <taxon>Nostoc</taxon>
    </lineage>
</organism>
<keyword evidence="15" id="KW-1185">Reference proteome</keyword>
<evidence type="ECO:0000256" key="1">
    <source>
        <dbReference type="ARBA" id="ARBA00000491"/>
    </source>
</evidence>
<feature type="binding site" evidence="12">
    <location>
        <position position="407"/>
    </location>
    <ligand>
        <name>[4Fe-4S] cluster</name>
        <dbReference type="ChEBI" id="CHEBI:49883"/>
    </ligand>
</feature>
<reference evidence="14 15" key="1">
    <citation type="journal article" date="2020" name="ISME J.">
        <title>Comparative genomics reveals insights into cyanobacterial evolution and habitat adaptation.</title>
        <authorList>
            <person name="Chen M.Y."/>
            <person name="Teng W.K."/>
            <person name="Zhao L."/>
            <person name="Hu C.X."/>
            <person name="Zhou Y.K."/>
            <person name="Han B.P."/>
            <person name="Song L.R."/>
            <person name="Shu W.S."/>
        </authorList>
    </citation>
    <scope>NUCLEOTIDE SEQUENCE [LARGE SCALE GENOMIC DNA]</scope>
    <source>
        <strain evidence="14 15">FACHB-130</strain>
    </source>
</reference>
<dbReference type="InterPro" id="IPR050067">
    <property type="entry name" value="IPM_dehydratase_rel_enz"/>
</dbReference>
<dbReference type="GO" id="GO:0003861">
    <property type="term" value="F:3-isopropylmalate dehydratase activity"/>
    <property type="evidence" value="ECO:0007669"/>
    <property type="project" value="UniProtKB-EC"/>
</dbReference>
<comment type="similarity">
    <text evidence="12">Belongs to the aconitase/IPM isomerase family. LeuC type 1 subfamily.</text>
</comment>
<evidence type="ECO:0000256" key="5">
    <source>
        <dbReference type="ARBA" id="ARBA00022485"/>
    </source>
</evidence>
<evidence type="ECO:0000256" key="4">
    <source>
        <dbReference type="ARBA" id="ARBA00022430"/>
    </source>
</evidence>
<evidence type="ECO:0000256" key="12">
    <source>
        <dbReference type="HAMAP-Rule" id="MF_01026"/>
    </source>
</evidence>
<accession>A0ABR8FWT5</accession>
<dbReference type="Gene3D" id="3.30.499.10">
    <property type="entry name" value="Aconitase, domain 3"/>
    <property type="match status" value="2"/>
</dbReference>
<comment type="subunit">
    <text evidence="12">Heterodimer of LeuC and LeuD.</text>
</comment>
<evidence type="ECO:0000256" key="7">
    <source>
        <dbReference type="ARBA" id="ARBA00022723"/>
    </source>
</evidence>
<dbReference type="InterPro" id="IPR004430">
    <property type="entry name" value="3-IsopropMal_deHydase_lsu"/>
</dbReference>
<evidence type="ECO:0000256" key="8">
    <source>
        <dbReference type="ARBA" id="ARBA00023004"/>
    </source>
</evidence>
<dbReference type="NCBIfam" id="NF009116">
    <property type="entry name" value="PRK12466.1"/>
    <property type="match status" value="1"/>
</dbReference>
<dbReference type="PROSITE" id="PS00450">
    <property type="entry name" value="ACONITASE_1"/>
    <property type="match status" value="1"/>
</dbReference>
<evidence type="ECO:0000256" key="6">
    <source>
        <dbReference type="ARBA" id="ARBA00022605"/>
    </source>
</evidence>
<dbReference type="HAMAP" id="MF_01026">
    <property type="entry name" value="LeuC_type1"/>
    <property type="match status" value="1"/>
</dbReference>
<dbReference type="EMBL" id="JACJTB010000021">
    <property type="protein sequence ID" value="MBD2595890.1"/>
    <property type="molecule type" value="Genomic_DNA"/>
</dbReference>
<evidence type="ECO:0000256" key="9">
    <source>
        <dbReference type="ARBA" id="ARBA00023014"/>
    </source>
</evidence>
<protein>
    <recommendedName>
        <fullName evidence="12">3-isopropylmalate dehydratase large subunit</fullName>
        <ecNumber evidence="12">4.2.1.33</ecNumber>
    </recommendedName>
    <alternativeName>
        <fullName evidence="12">Alpha-IPM isomerase</fullName>
        <shortName evidence="12">IPMI</shortName>
    </alternativeName>
    <alternativeName>
        <fullName evidence="12">Isopropylmalate isomerase</fullName>
    </alternativeName>
</protein>
<dbReference type="SUPFAM" id="SSF53732">
    <property type="entry name" value="Aconitase iron-sulfur domain"/>
    <property type="match status" value="1"/>
</dbReference>
<dbReference type="InterPro" id="IPR015931">
    <property type="entry name" value="Acnase/IPM_dHydase_lsu_aba_1/3"/>
</dbReference>
<evidence type="ECO:0000313" key="15">
    <source>
        <dbReference type="Proteomes" id="UP000603457"/>
    </source>
</evidence>
<dbReference type="NCBIfam" id="TIGR00170">
    <property type="entry name" value="leuC"/>
    <property type="match status" value="1"/>
</dbReference>
<evidence type="ECO:0000256" key="11">
    <source>
        <dbReference type="ARBA" id="ARBA00023304"/>
    </source>
</evidence>
<comment type="cofactor">
    <cofactor evidence="12">
        <name>[4Fe-4S] cluster</name>
        <dbReference type="ChEBI" id="CHEBI:49883"/>
    </cofactor>
    <text evidence="12">Binds 1 [4Fe-4S] cluster per subunit.</text>
</comment>
<comment type="function">
    <text evidence="2 12">Catalyzes the isomerization between 2-isopropylmalate and 3-isopropylmalate, via the formation of 2-isopropylmaleate.</text>
</comment>
<dbReference type="InterPro" id="IPR018136">
    <property type="entry name" value="Aconitase_4Fe-4S_BS"/>
</dbReference>
<keyword evidence="10 12" id="KW-0456">Lyase</keyword>
<dbReference type="PANTHER" id="PTHR43822">
    <property type="entry name" value="HOMOACONITASE, MITOCHONDRIAL-RELATED"/>
    <property type="match status" value="1"/>
</dbReference>
<dbReference type="PANTHER" id="PTHR43822:SF9">
    <property type="entry name" value="3-ISOPROPYLMALATE DEHYDRATASE"/>
    <property type="match status" value="1"/>
</dbReference>
<keyword evidence="4 12" id="KW-0432">Leucine biosynthesis</keyword>
<dbReference type="PROSITE" id="PS01244">
    <property type="entry name" value="ACONITASE_2"/>
    <property type="match status" value="1"/>
</dbReference>
<proteinExistence type="inferred from homology"/>
<comment type="pathway">
    <text evidence="3 12">Amino-acid biosynthesis; L-leucine biosynthesis; L-leucine from 3-methyl-2-oxobutanoate: step 2/4.</text>
</comment>
<name>A0ABR8FWT5_9NOSO</name>
<sequence length="467" mass="50445">MSKGTLFDKVWDLHTVGTLPSGLTQLFIGLHLIHEVTSPQAFAMLRERGLEVLFPQRTVATVDHIVPTDNQARPFADSVAEAMIQALEQNCQENNLTFYNIGSGSQGIVHVIAPELGLTQPGMTIACGDSHTSSHGAFGAIAFGIGTSQVRDVLASQTLALAKLKVRKIEVNGTLNPGVYAKDVILHIIRTLGVKGGVGYAYEFAGTTFEAMNMEERMTVCNMAIEGGARCGYVNPDQVTYDYLQDRDFAPKGADWDQAVTWWESIKSDADAEYDDVVVFDAAEISPTVTWGITPGQGIGINQFIPKPEELAEEDRFIAEEAYRYMDLLPGQAIKGTKIDVCFIGSCTNGRLSDLREAAKIAQGRRVAEGVKAFVVPGSERVKQAAEAEGLDKIFAAAGFEWREPGCSMCLAMNPDKLQGRQISASSSNRNFKGRQGSASGRTLLMSPAMVATAAIKGEVADVRDLL</sequence>
<evidence type="ECO:0000313" key="14">
    <source>
        <dbReference type="EMBL" id="MBD2595890.1"/>
    </source>
</evidence>
<feature type="binding site" evidence="12">
    <location>
        <position position="347"/>
    </location>
    <ligand>
        <name>[4Fe-4S] cluster</name>
        <dbReference type="ChEBI" id="CHEBI:49883"/>
    </ligand>
</feature>
<dbReference type="RefSeq" id="WP_190968664.1">
    <property type="nucleotide sequence ID" value="NZ_JACJTB010000021.1"/>
</dbReference>
<keyword evidence="8 12" id="KW-0408">Iron</keyword>
<dbReference type="PRINTS" id="PR00415">
    <property type="entry name" value="ACONITASE"/>
</dbReference>
<keyword evidence="5 12" id="KW-0004">4Fe-4S</keyword>
<comment type="catalytic activity">
    <reaction evidence="1 12">
        <text>(2R,3S)-3-isopropylmalate = (2S)-2-isopropylmalate</text>
        <dbReference type="Rhea" id="RHEA:32287"/>
        <dbReference type="ChEBI" id="CHEBI:1178"/>
        <dbReference type="ChEBI" id="CHEBI:35121"/>
        <dbReference type="EC" id="4.2.1.33"/>
    </reaction>
</comment>
<evidence type="ECO:0000259" key="13">
    <source>
        <dbReference type="Pfam" id="PF00330"/>
    </source>
</evidence>
<feature type="binding site" evidence="12">
    <location>
        <position position="410"/>
    </location>
    <ligand>
        <name>[4Fe-4S] cluster</name>
        <dbReference type="ChEBI" id="CHEBI:49883"/>
    </ligand>
</feature>
<evidence type="ECO:0000256" key="2">
    <source>
        <dbReference type="ARBA" id="ARBA00002695"/>
    </source>
</evidence>
<keyword evidence="7 12" id="KW-0479">Metal-binding</keyword>
<comment type="caution">
    <text evidence="14">The sequence shown here is derived from an EMBL/GenBank/DDBJ whole genome shotgun (WGS) entry which is preliminary data.</text>
</comment>
<evidence type="ECO:0000256" key="3">
    <source>
        <dbReference type="ARBA" id="ARBA00004729"/>
    </source>
</evidence>
<feature type="domain" description="Aconitase/3-isopropylmalate dehydratase large subunit alpha/beta/alpha" evidence="13">
    <location>
        <begin position="8"/>
        <end position="458"/>
    </location>
</feature>
<keyword evidence="9 12" id="KW-0411">Iron-sulfur</keyword>
<dbReference type="Pfam" id="PF00330">
    <property type="entry name" value="Aconitase"/>
    <property type="match status" value="1"/>
</dbReference>
<dbReference type="InterPro" id="IPR001030">
    <property type="entry name" value="Acoase/IPM_deHydtase_lsu_aba"/>
</dbReference>
<dbReference type="CDD" id="cd01583">
    <property type="entry name" value="IPMI"/>
    <property type="match status" value="1"/>
</dbReference>
<dbReference type="Proteomes" id="UP000603457">
    <property type="component" value="Unassembled WGS sequence"/>
</dbReference>
<keyword evidence="6 12" id="KW-0028">Amino-acid biosynthesis</keyword>
<dbReference type="EC" id="4.2.1.33" evidence="12"/>